<name>A0A1G8U8S0_9PSED</name>
<dbReference type="EMBL" id="FNCO01000033">
    <property type="protein sequence ID" value="SDJ50172.1"/>
    <property type="molecule type" value="Genomic_DNA"/>
</dbReference>
<dbReference type="RefSeq" id="WP_062384586.1">
    <property type="nucleotide sequence ID" value="NZ_BBQJ01000051.1"/>
</dbReference>
<protein>
    <submittedName>
        <fullName evidence="1">Uncharacterized protein</fullName>
    </submittedName>
</protein>
<proteinExistence type="predicted"/>
<reference evidence="2" key="1">
    <citation type="submission" date="2016-10" db="EMBL/GenBank/DDBJ databases">
        <authorList>
            <person name="Varghese N."/>
            <person name="Submissions S."/>
        </authorList>
    </citation>
    <scope>NUCLEOTIDE SEQUENCE [LARGE SCALE GENOMIC DNA]</scope>
    <source>
        <strain evidence="2">ATCC 700689</strain>
    </source>
</reference>
<sequence>MDGNQRMIAWSAEWALIGGVVACTGCMQSQPISKAEEPFPHDPSCAGKDEVASKPWAELHQILDEERG</sequence>
<dbReference type="Proteomes" id="UP000182894">
    <property type="component" value="Unassembled WGS sequence"/>
</dbReference>
<evidence type="ECO:0000313" key="2">
    <source>
        <dbReference type="Proteomes" id="UP000182894"/>
    </source>
</evidence>
<evidence type="ECO:0000313" key="1">
    <source>
        <dbReference type="EMBL" id="SDJ50172.1"/>
    </source>
</evidence>
<dbReference type="AlphaFoldDB" id="A0A1G8U8S0"/>
<organism evidence="1 2">
    <name type="scientific">Pseudomonas abietaniphila</name>
    <dbReference type="NCBI Taxonomy" id="89065"/>
    <lineage>
        <taxon>Bacteria</taxon>
        <taxon>Pseudomonadati</taxon>
        <taxon>Pseudomonadota</taxon>
        <taxon>Gammaproteobacteria</taxon>
        <taxon>Pseudomonadales</taxon>
        <taxon>Pseudomonadaceae</taxon>
        <taxon>Pseudomonas</taxon>
    </lineage>
</organism>
<gene>
    <name evidence="1" type="ORF">SAMN05216605_13323</name>
</gene>
<accession>A0A1G8U8S0</accession>
<dbReference type="OrthoDB" id="6899632at2"/>
<keyword evidence="2" id="KW-1185">Reference proteome</keyword>